<sequence length="407" mass="45929">MFDHHSADHADNWVSVYENMRDKCPVAHSSSYGGFYVLTKYADVAAAIGDDDTFSSLNQQEEGSIFGGIIIPPSPMVSCPVEMDPPDFHGYRKLLNPYFTPRYSNSWEPFTRDVTTAMLNRVIESGKLDLIHDLASPVPALLTAKLLGLPLHDWRLYSDISHKVVYTPRDTPEFDETTKGLLEILAKVQLVVDERRVEPKDDLISALTQATVNGSPLSSERIMEICHLVIAGGNDTTTALLSNAFAWLQEHPDQLEWLREDPSRLPAACEEFLRIFTPTQGLARTVTRDVEFGGHQMKRGDRVLLAFASANRDPEAFPNPDEVVLDRFPNRHQAFGLGIHRCLGSNYARMEFVVVMEELLRRLDDLDVKLDAAHRYESVGIVNGWVDMPATFKPGERFDSEFEKEFF</sequence>
<dbReference type="InterPro" id="IPR017972">
    <property type="entry name" value="Cyt_P450_CS"/>
</dbReference>
<keyword evidence="5 8" id="KW-0560">Oxidoreductase</keyword>
<evidence type="ECO:0000256" key="6">
    <source>
        <dbReference type="ARBA" id="ARBA00023004"/>
    </source>
</evidence>
<name>A0A0M8PHK7_RHORH</name>
<dbReference type="PRINTS" id="PR00359">
    <property type="entry name" value="BP450"/>
</dbReference>
<dbReference type="Gene3D" id="1.10.630.10">
    <property type="entry name" value="Cytochrome P450"/>
    <property type="match status" value="1"/>
</dbReference>
<proteinExistence type="inferred from homology"/>
<dbReference type="InterPro" id="IPR001128">
    <property type="entry name" value="Cyt_P450"/>
</dbReference>
<evidence type="ECO:0000256" key="8">
    <source>
        <dbReference type="RuleBase" id="RU000461"/>
    </source>
</evidence>
<comment type="caution">
    <text evidence="9">The sequence shown here is derived from an EMBL/GenBank/DDBJ whole genome shotgun (WGS) entry which is preliminary data.</text>
</comment>
<keyword evidence="7 8" id="KW-0503">Monooxygenase</keyword>
<dbReference type="Proteomes" id="UP000037712">
    <property type="component" value="Unassembled WGS sequence"/>
</dbReference>
<dbReference type="GO" id="GO:0020037">
    <property type="term" value="F:heme binding"/>
    <property type="evidence" value="ECO:0007669"/>
    <property type="project" value="InterPro"/>
</dbReference>
<dbReference type="InterPro" id="IPR002397">
    <property type="entry name" value="Cyt_P450_B"/>
</dbReference>
<dbReference type="GO" id="GO:0016705">
    <property type="term" value="F:oxidoreductase activity, acting on paired donors, with incorporation or reduction of molecular oxygen"/>
    <property type="evidence" value="ECO:0007669"/>
    <property type="project" value="InterPro"/>
</dbReference>
<dbReference type="PATRIC" id="fig|1441923.3.peg.1836"/>
<evidence type="ECO:0000256" key="1">
    <source>
        <dbReference type="ARBA" id="ARBA00001971"/>
    </source>
</evidence>
<organism evidence="9 10">
    <name type="scientific">Rhodococcus rhodochrous KG-21</name>
    <dbReference type="NCBI Taxonomy" id="1441923"/>
    <lineage>
        <taxon>Bacteria</taxon>
        <taxon>Bacillati</taxon>
        <taxon>Actinomycetota</taxon>
        <taxon>Actinomycetes</taxon>
        <taxon>Mycobacteriales</taxon>
        <taxon>Nocardiaceae</taxon>
        <taxon>Rhodococcus</taxon>
    </lineage>
</organism>
<evidence type="ECO:0000256" key="4">
    <source>
        <dbReference type="ARBA" id="ARBA00022723"/>
    </source>
</evidence>
<comment type="cofactor">
    <cofactor evidence="1">
        <name>heme</name>
        <dbReference type="ChEBI" id="CHEBI:30413"/>
    </cofactor>
</comment>
<comment type="similarity">
    <text evidence="2 8">Belongs to the cytochrome P450 family.</text>
</comment>
<evidence type="ECO:0000256" key="3">
    <source>
        <dbReference type="ARBA" id="ARBA00022617"/>
    </source>
</evidence>
<dbReference type="FunFam" id="1.10.630.10:FF:000018">
    <property type="entry name" value="Cytochrome P450 monooxygenase"/>
    <property type="match status" value="1"/>
</dbReference>
<dbReference type="Pfam" id="PF00067">
    <property type="entry name" value="p450"/>
    <property type="match status" value="1"/>
</dbReference>
<evidence type="ECO:0000313" key="9">
    <source>
        <dbReference type="EMBL" id="KOS56714.1"/>
    </source>
</evidence>
<reference evidence="10" key="2">
    <citation type="submission" date="2015-01" db="EMBL/GenBank/DDBJ databases">
        <title>Draft genome sequence of potential hydrocarbon metabolising strain of Rhodococcus rhodochrous.</title>
        <authorList>
            <person name="Aggarwal R.K."/>
            <person name="Dawar C."/>
        </authorList>
    </citation>
    <scope>NUCLEOTIDE SEQUENCE [LARGE SCALE GENOMIC DNA]</scope>
    <source>
        <strain evidence="10">KG-21</strain>
    </source>
</reference>
<dbReference type="SUPFAM" id="SSF48264">
    <property type="entry name" value="Cytochrome P450"/>
    <property type="match status" value="1"/>
</dbReference>
<dbReference type="AlphaFoldDB" id="A0A0M8PHK7"/>
<keyword evidence="3 8" id="KW-0349">Heme</keyword>
<keyword evidence="6 8" id="KW-0408">Iron</keyword>
<dbReference type="GO" id="GO:0005506">
    <property type="term" value="F:iron ion binding"/>
    <property type="evidence" value="ECO:0007669"/>
    <property type="project" value="InterPro"/>
</dbReference>
<gene>
    <name evidence="9" type="ORF">Z051_08305</name>
</gene>
<evidence type="ECO:0000256" key="7">
    <source>
        <dbReference type="ARBA" id="ARBA00023033"/>
    </source>
</evidence>
<evidence type="ECO:0000313" key="10">
    <source>
        <dbReference type="Proteomes" id="UP000037712"/>
    </source>
</evidence>
<accession>A0A0M8PHK7</accession>
<dbReference type="GO" id="GO:0004497">
    <property type="term" value="F:monooxygenase activity"/>
    <property type="evidence" value="ECO:0007669"/>
    <property type="project" value="UniProtKB-KW"/>
</dbReference>
<evidence type="ECO:0000256" key="2">
    <source>
        <dbReference type="ARBA" id="ARBA00010617"/>
    </source>
</evidence>
<protein>
    <recommendedName>
        <fullName evidence="11">Cytochrome P450</fullName>
    </recommendedName>
</protein>
<dbReference type="PANTHER" id="PTHR46696:SF6">
    <property type="entry name" value="P450, PUTATIVE (EUROFUNG)-RELATED"/>
    <property type="match status" value="1"/>
</dbReference>
<evidence type="ECO:0000256" key="5">
    <source>
        <dbReference type="ARBA" id="ARBA00023002"/>
    </source>
</evidence>
<dbReference type="EMBL" id="AZYO01000014">
    <property type="protein sequence ID" value="KOS56714.1"/>
    <property type="molecule type" value="Genomic_DNA"/>
</dbReference>
<dbReference type="InterPro" id="IPR036396">
    <property type="entry name" value="Cyt_P450_sf"/>
</dbReference>
<keyword evidence="4 8" id="KW-0479">Metal-binding</keyword>
<reference evidence="9 10" key="1">
    <citation type="journal article" date="2015" name="Genome Announc.">
        <title>Draft Genome Sequence of Rhodococcus rhodochrous Strain KG-21, a Soil Isolate from Oil Fields of Krishna-Godavari Basin, India.</title>
        <authorList>
            <person name="Dawar C."/>
            <person name="Aggarwal R.K."/>
        </authorList>
    </citation>
    <scope>NUCLEOTIDE SEQUENCE [LARGE SCALE GENOMIC DNA]</scope>
    <source>
        <strain evidence="9 10">KG-21</strain>
    </source>
</reference>
<dbReference type="PANTHER" id="PTHR46696">
    <property type="entry name" value="P450, PUTATIVE (EUROFUNG)-RELATED"/>
    <property type="match status" value="1"/>
</dbReference>
<dbReference type="PROSITE" id="PS00086">
    <property type="entry name" value="CYTOCHROME_P450"/>
    <property type="match status" value="1"/>
</dbReference>
<evidence type="ECO:0008006" key="11">
    <source>
        <dbReference type="Google" id="ProtNLM"/>
    </source>
</evidence>